<dbReference type="EMBL" id="CM029038">
    <property type="protein sequence ID" value="KAG2652842.1"/>
    <property type="molecule type" value="Genomic_DNA"/>
</dbReference>
<reference evidence="2" key="1">
    <citation type="submission" date="2020-05" db="EMBL/GenBank/DDBJ databases">
        <title>WGS assembly of Panicum virgatum.</title>
        <authorList>
            <person name="Lovell J.T."/>
            <person name="Jenkins J."/>
            <person name="Shu S."/>
            <person name="Juenger T.E."/>
            <person name="Schmutz J."/>
        </authorList>
    </citation>
    <scope>NUCLEOTIDE SEQUENCE</scope>
    <source>
        <strain evidence="2">AP13</strain>
    </source>
</reference>
<name>A0A8T0WUI4_PANVG</name>
<evidence type="ECO:0000256" key="1">
    <source>
        <dbReference type="SAM" id="MobiDB-lite"/>
    </source>
</evidence>
<evidence type="ECO:0000313" key="2">
    <source>
        <dbReference type="EMBL" id="KAG2652842.1"/>
    </source>
</evidence>
<evidence type="ECO:0000313" key="3">
    <source>
        <dbReference type="Proteomes" id="UP000823388"/>
    </source>
</evidence>
<gene>
    <name evidence="2" type="ORF">PVAP13_1NG387819</name>
</gene>
<sequence>MAWPAAMAVGGGREETTTTSRRRPRSPLLLFHDVGRRAGGAGPRAELGRPRAHHHAPLFLPHGELEWCRGLICFCCICSVIYCKTHYVYFHELLPRFQMDSYFALILCIGIASHC</sequence>
<dbReference type="AlphaFoldDB" id="A0A8T0WUI4"/>
<feature type="region of interest" description="Disordered" evidence="1">
    <location>
        <begin position="1"/>
        <end position="22"/>
    </location>
</feature>
<comment type="caution">
    <text evidence="2">The sequence shown here is derived from an EMBL/GenBank/DDBJ whole genome shotgun (WGS) entry which is preliminary data.</text>
</comment>
<accession>A0A8T0WUI4</accession>
<keyword evidence="3" id="KW-1185">Reference proteome</keyword>
<organism evidence="2 3">
    <name type="scientific">Panicum virgatum</name>
    <name type="common">Blackwell switchgrass</name>
    <dbReference type="NCBI Taxonomy" id="38727"/>
    <lineage>
        <taxon>Eukaryota</taxon>
        <taxon>Viridiplantae</taxon>
        <taxon>Streptophyta</taxon>
        <taxon>Embryophyta</taxon>
        <taxon>Tracheophyta</taxon>
        <taxon>Spermatophyta</taxon>
        <taxon>Magnoliopsida</taxon>
        <taxon>Liliopsida</taxon>
        <taxon>Poales</taxon>
        <taxon>Poaceae</taxon>
        <taxon>PACMAD clade</taxon>
        <taxon>Panicoideae</taxon>
        <taxon>Panicodae</taxon>
        <taxon>Paniceae</taxon>
        <taxon>Panicinae</taxon>
        <taxon>Panicum</taxon>
        <taxon>Panicum sect. Hiantes</taxon>
    </lineage>
</organism>
<protein>
    <submittedName>
        <fullName evidence="2">Uncharacterized protein</fullName>
    </submittedName>
</protein>
<proteinExistence type="predicted"/>
<dbReference type="Proteomes" id="UP000823388">
    <property type="component" value="Chromosome 1N"/>
</dbReference>